<sequence>MADPNRPTKKNAPKSPAAQLSASDLTTPLIPTAFPVSSFIANFPSGAPYSSGLSVPNTRLSHSQSSPDLTTVGSASRRRYPQQADITSHEQFPTLAAGIQVKHSKRRWKSDRRDFDEEKAIEGSGSGVGIAETKRVETEKVDAPGMKPGEGVPVPSFNQQQTPTSSPRYLPTNPASQAGPSTSPYPQLPTGNLLHQGQYPPGPFSSVSNSPQFETANSSFQAGLTGPIGSYQHLGLLQAGPPTQTRPSPQPGPSTFTPPLFQATTPSLQNPFQPSPSISTASPFYSQAQSPATMAENTPQRPARWAMSPDEVDRCIFNIMNNLNPLYSTDVFTQAAVRAGLPDPNAMLRTSLAAQRAGAPDPNAQYWSHGNTPAQTLYADPPAEWEDLDPPTEPIYLTEAQHMKLGFAIHKLGPQGLRELIEFTRYVCLRSLMAAWEEPDINKIWHKYNMKGTDLFGGLPYSLNRKVQILMTHIERAEEHCAIQLQKWAEADMAKRMATLTVDQQGADDKQGNGKGKEKAVPSHENNPPGNATSTDIRVQEPGEVQGKGKGKMTDKKSPGKSSRGSPLVSGQDSGARRLTNVQLDQHLKSFATILQLAGIWNKGEYAWYVDTLQDFGFPKMMRSRHALLESDMHGSFIAKWAYGQDSAPVQNLRGGRGGAGSTRPGAPPGFGPPGPSGRSFGSAGPRGGRGGGGFGGHNWGPAGAPGGGPGGSGFAGPHGFPGGPPGRYF</sequence>
<feature type="compositionally biased region" description="Polar residues" evidence="1">
    <location>
        <begin position="241"/>
        <end position="264"/>
    </location>
</feature>
<feature type="region of interest" description="Disordered" evidence="1">
    <location>
        <begin position="47"/>
        <end position="89"/>
    </location>
</feature>
<name>A0AAN8NL21_9PEZI</name>
<feature type="region of interest" description="Disordered" evidence="1">
    <location>
        <begin position="1"/>
        <end position="23"/>
    </location>
</feature>
<comment type="caution">
    <text evidence="2">The sequence shown here is derived from an EMBL/GenBank/DDBJ whole genome shotgun (WGS) entry which is preliminary data.</text>
</comment>
<protein>
    <submittedName>
        <fullName evidence="2">Uncharacterized protein</fullName>
    </submittedName>
</protein>
<feature type="region of interest" description="Disordered" evidence="1">
    <location>
        <begin position="101"/>
        <end position="264"/>
    </location>
</feature>
<reference evidence="2 3" key="1">
    <citation type="submission" date="2019-10" db="EMBL/GenBank/DDBJ databases">
        <authorList>
            <person name="Palmer J.M."/>
        </authorList>
    </citation>
    <scope>NUCLEOTIDE SEQUENCE [LARGE SCALE GENOMIC DNA]</scope>
    <source>
        <strain evidence="2 3">TWF506</strain>
    </source>
</reference>
<dbReference type="Proteomes" id="UP001307849">
    <property type="component" value="Unassembled WGS sequence"/>
</dbReference>
<feature type="compositionally biased region" description="Pro residues" evidence="1">
    <location>
        <begin position="666"/>
        <end position="676"/>
    </location>
</feature>
<feature type="compositionally biased region" description="Basic and acidic residues" evidence="1">
    <location>
        <begin position="111"/>
        <end position="121"/>
    </location>
</feature>
<feature type="compositionally biased region" description="Basic and acidic residues" evidence="1">
    <location>
        <begin position="132"/>
        <end position="142"/>
    </location>
</feature>
<feature type="compositionally biased region" description="Polar residues" evidence="1">
    <location>
        <begin position="205"/>
        <end position="222"/>
    </location>
</feature>
<evidence type="ECO:0000313" key="3">
    <source>
        <dbReference type="Proteomes" id="UP001307849"/>
    </source>
</evidence>
<feature type="compositionally biased region" description="Polar residues" evidence="1">
    <location>
        <begin position="156"/>
        <end position="195"/>
    </location>
</feature>
<proteinExistence type="predicted"/>
<dbReference type="EMBL" id="JAVHJM010000007">
    <property type="protein sequence ID" value="KAK6510931.1"/>
    <property type="molecule type" value="Genomic_DNA"/>
</dbReference>
<dbReference type="AlphaFoldDB" id="A0AAN8NL21"/>
<feature type="compositionally biased region" description="Polar residues" evidence="1">
    <location>
        <begin position="524"/>
        <end position="537"/>
    </location>
</feature>
<organism evidence="2 3">
    <name type="scientific">Arthrobotrys conoides</name>
    <dbReference type="NCBI Taxonomy" id="74498"/>
    <lineage>
        <taxon>Eukaryota</taxon>
        <taxon>Fungi</taxon>
        <taxon>Dikarya</taxon>
        <taxon>Ascomycota</taxon>
        <taxon>Pezizomycotina</taxon>
        <taxon>Orbiliomycetes</taxon>
        <taxon>Orbiliales</taxon>
        <taxon>Orbiliaceae</taxon>
        <taxon>Arthrobotrys</taxon>
    </lineage>
</organism>
<accession>A0AAN8NL21</accession>
<keyword evidence="3" id="KW-1185">Reference proteome</keyword>
<feature type="region of interest" description="Disordered" evidence="1">
    <location>
        <begin position="650"/>
        <end position="730"/>
    </location>
</feature>
<feature type="compositionally biased region" description="Basic and acidic residues" evidence="1">
    <location>
        <begin position="507"/>
        <end position="522"/>
    </location>
</feature>
<evidence type="ECO:0000256" key="1">
    <source>
        <dbReference type="SAM" id="MobiDB-lite"/>
    </source>
</evidence>
<evidence type="ECO:0000313" key="2">
    <source>
        <dbReference type="EMBL" id="KAK6510931.1"/>
    </source>
</evidence>
<feature type="compositionally biased region" description="Polar residues" evidence="1">
    <location>
        <begin position="51"/>
        <end position="74"/>
    </location>
</feature>
<gene>
    <name evidence="2" type="ORF">TWF506_010019</name>
</gene>
<feature type="region of interest" description="Disordered" evidence="1">
    <location>
        <begin position="503"/>
        <end position="575"/>
    </location>
</feature>
<feature type="compositionally biased region" description="Gly residues" evidence="1">
    <location>
        <begin position="685"/>
        <end position="722"/>
    </location>
</feature>